<sequence>MSGIGPSSLLVPDDLRNCEPGVFSGIPDDLWILCHLYFATYVDPLPVRLPRYGPVRGARTPPVTAHAHRAVYPPSPHTAPPPIAPHHQWYPPAPQTAPPPITTVHPDLNSWYRRQVAEQEQQSLRYHRHQRWFHERKTARQQRSLPYAIPPESHRYQHHYYDPRHQHAFA</sequence>
<dbReference type="Proteomes" id="UP000014760">
    <property type="component" value="Unassembled WGS sequence"/>
</dbReference>
<keyword evidence="3" id="KW-1185">Reference proteome</keyword>
<dbReference type="EMBL" id="AMQN01000667">
    <property type="status" value="NOT_ANNOTATED_CDS"/>
    <property type="molecule type" value="Genomic_DNA"/>
</dbReference>
<evidence type="ECO:0000313" key="2">
    <source>
        <dbReference type="EnsemblMetazoa" id="CapteP203444"/>
    </source>
</evidence>
<accession>R7VGP8</accession>
<name>R7VGP8_CAPTE</name>
<evidence type="ECO:0000313" key="3">
    <source>
        <dbReference type="Proteomes" id="UP000014760"/>
    </source>
</evidence>
<evidence type="ECO:0000313" key="1">
    <source>
        <dbReference type="EMBL" id="ELU15491.1"/>
    </source>
</evidence>
<organism evidence="1">
    <name type="scientific">Capitella teleta</name>
    <name type="common">Polychaete worm</name>
    <dbReference type="NCBI Taxonomy" id="283909"/>
    <lineage>
        <taxon>Eukaryota</taxon>
        <taxon>Metazoa</taxon>
        <taxon>Spiralia</taxon>
        <taxon>Lophotrochozoa</taxon>
        <taxon>Annelida</taxon>
        <taxon>Polychaeta</taxon>
        <taxon>Sedentaria</taxon>
        <taxon>Scolecida</taxon>
        <taxon>Capitellidae</taxon>
        <taxon>Capitella</taxon>
    </lineage>
</organism>
<reference evidence="1 3" key="2">
    <citation type="journal article" date="2013" name="Nature">
        <title>Insights into bilaterian evolution from three spiralian genomes.</title>
        <authorList>
            <person name="Simakov O."/>
            <person name="Marletaz F."/>
            <person name="Cho S.J."/>
            <person name="Edsinger-Gonzales E."/>
            <person name="Havlak P."/>
            <person name="Hellsten U."/>
            <person name="Kuo D.H."/>
            <person name="Larsson T."/>
            <person name="Lv J."/>
            <person name="Arendt D."/>
            <person name="Savage R."/>
            <person name="Osoegawa K."/>
            <person name="de Jong P."/>
            <person name="Grimwood J."/>
            <person name="Chapman J.A."/>
            <person name="Shapiro H."/>
            <person name="Aerts A."/>
            <person name="Otillar R.P."/>
            <person name="Terry A.Y."/>
            <person name="Boore J.L."/>
            <person name="Grigoriev I.V."/>
            <person name="Lindberg D.R."/>
            <person name="Seaver E.C."/>
            <person name="Weisblat D.A."/>
            <person name="Putnam N.H."/>
            <person name="Rokhsar D.S."/>
        </authorList>
    </citation>
    <scope>NUCLEOTIDE SEQUENCE</scope>
    <source>
        <strain evidence="1 3">I ESC-2004</strain>
    </source>
</reference>
<dbReference type="HOGENOM" id="CLU_1572069_0_0_1"/>
<proteinExistence type="predicted"/>
<dbReference type="EMBL" id="KB293808">
    <property type="protein sequence ID" value="ELU15491.1"/>
    <property type="molecule type" value="Genomic_DNA"/>
</dbReference>
<reference evidence="2" key="3">
    <citation type="submission" date="2015-06" db="UniProtKB">
        <authorList>
            <consortium name="EnsemblMetazoa"/>
        </authorList>
    </citation>
    <scope>IDENTIFICATION</scope>
</reference>
<dbReference type="EnsemblMetazoa" id="CapteT203444">
    <property type="protein sequence ID" value="CapteP203444"/>
    <property type="gene ID" value="CapteG203444"/>
</dbReference>
<dbReference type="AlphaFoldDB" id="R7VGP8"/>
<reference evidence="3" key="1">
    <citation type="submission" date="2012-12" db="EMBL/GenBank/DDBJ databases">
        <authorList>
            <person name="Hellsten U."/>
            <person name="Grimwood J."/>
            <person name="Chapman J.A."/>
            <person name="Shapiro H."/>
            <person name="Aerts A."/>
            <person name="Otillar R.P."/>
            <person name="Terry A.Y."/>
            <person name="Boore J.L."/>
            <person name="Simakov O."/>
            <person name="Marletaz F."/>
            <person name="Cho S.-J."/>
            <person name="Edsinger-Gonzales E."/>
            <person name="Havlak P."/>
            <person name="Kuo D.-H."/>
            <person name="Larsson T."/>
            <person name="Lv J."/>
            <person name="Arendt D."/>
            <person name="Savage R."/>
            <person name="Osoegawa K."/>
            <person name="de Jong P."/>
            <person name="Lindberg D.R."/>
            <person name="Seaver E.C."/>
            <person name="Weisblat D.A."/>
            <person name="Putnam N.H."/>
            <person name="Grigoriev I.V."/>
            <person name="Rokhsar D.S."/>
        </authorList>
    </citation>
    <scope>NUCLEOTIDE SEQUENCE</scope>
    <source>
        <strain evidence="3">I ESC-2004</strain>
    </source>
</reference>
<protein>
    <submittedName>
        <fullName evidence="1 2">Uncharacterized protein</fullName>
    </submittedName>
</protein>
<gene>
    <name evidence="1" type="ORF">CAPTEDRAFT_203444</name>
</gene>